<protein>
    <submittedName>
        <fullName evidence="1">Uncharacterized protein</fullName>
    </submittedName>
</protein>
<evidence type="ECO:0000313" key="2">
    <source>
        <dbReference type="Proteomes" id="UP000268696"/>
    </source>
</evidence>
<dbReference type="Proteomes" id="UP000268696">
    <property type="component" value="Chromosome"/>
</dbReference>
<gene>
    <name evidence="1" type="ORF">C4K03_1606</name>
</gene>
<reference evidence="1 2" key="1">
    <citation type="submission" date="2018-03" db="EMBL/GenBank/DDBJ databases">
        <title>Diversity of phytobeneficial traits revealed by whole-genome analysis of worldwide-isolated phenazine-producing Pseudomonas spp.</title>
        <authorList>
            <person name="Biessy A."/>
            <person name="Novinscak A."/>
            <person name="Blom J."/>
            <person name="Leger G."/>
            <person name="Thomashow L.S."/>
            <person name="Cazorla F.M."/>
            <person name="Josic D."/>
            <person name="Filion M."/>
        </authorList>
    </citation>
    <scope>NUCLEOTIDE SEQUENCE [LARGE SCALE GENOMIC DNA]</scope>
    <source>
        <strain evidence="1 2">30B</strain>
    </source>
</reference>
<proteinExistence type="predicted"/>
<dbReference type="EMBL" id="CP027754">
    <property type="protein sequence ID" value="AZE53777.1"/>
    <property type="molecule type" value="Genomic_DNA"/>
</dbReference>
<accession>A0A3G7U366</accession>
<evidence type="ECO:0000313" key="1">
    <source>
        <dbReference type="EMBL" id="AZE53777.1"/>
    </source>
</evidence>
<dbReference type="AlphaFoldDB" id="A0A3G7U366"/>
<organism evidence="1 2">
    <name type="scientific">Pseudomonas synxantha</name>
    <dbReference type="NCBI Taxonomy" id="47883"/>
    <lineage>
        <taxon>Bacteria</taxon>
        <taxon>Pseudomonadati</taxon>
        <taxon>Pseudomonadota</taxon>
        <taxon>Gammaproteobacteria</taxon>
        <taxon>Pseudomonadales</taxon>
        <taxon>Pseudomonadaceae</taxon>
        <taxon>Pseudomonas</taxon>
    </lineage>
</organism>
<name>A0A3G7U366_9PSED</name>
<sequence>MGHVTRDPGAGSPENLKTVTSGSLANALCNLLTEQGTEPEMTPPVKCVSGF</sequence>